<evidence type="ECO:0000256" key="13">
    <source>
        <dbReference type="RuleBase" id="RU363063"/>
    </source>
</evidence>
<evidence type="ECO:0000256" key="4">
    <source>
        <dbReference type="ARBA" id="ARBA00022676"/>
    </source>
</evidence>
<accession>A0A8T2J820</accession>
<comment type="caution">
    <text evidence="14">The sequence shown here is derived from an EMBL/GenBank/DDBJ whole genome shotgun (WGS) entry which is preliminary data.</text>
</comment>
<dbReference type="PANTHER" id="PTHR11214">
    <property type="entry name" value="BETA-1,3-N-ACETYLGLUCOSAMINYLTRANSFERASE"/>
    <property type="match status" value="1"/>
</dbReference>
<evidence type="ECO:0000256" key="9">
    <source>
        <dbReference type="ARBA" id="ARBA00023034"/>
    </source>
</evidence>
<evidence type="ECO:0000256" key="1">
    <source>
        <dbReference type="ARBA" id="ARBA00004323"/>
    </source>
</evidence>
<feature type="transmembrane region" description="Helical" evidence="13">
    <location>
        <begin position="12"/>
        <end position="29"/>
    </location>
</feature>
<evidence type="ECO:0000256" key="2">
    <source>
        <dbReference type="ARBA" id="ARBA00004922"/>
    </source>
</evidence>
<keyword evidence="10" id="KW-0443">Lipid metabolism</keyword>
<keyword evidence="6 13" id="KW-0812">Transmembrane</keyword>
<comment type="similarity">
    <text evidence="3 13">Belongs to the glycosyltransferase 31 family.</text>
</comment>
<dbReference type="GO" id="GO:0008499">
    <property type="term" value="F:N-acetyl-beta-D-glucosaminide beta-(1,3)-galactosyltransferase activity"/>
    <property type="evidence" value="ECO:0007669"/>
    <property type="project" value="TreeGrafter"/>
</dbReference>
<dbReference type="Proteomes" id="UP000812440">
    <property type="component" value="Chromosome 3"/>
</dbReference>
<dbReference type="FunFam" id="3.90.550.50:FF:000001">
    <property type="entry name" value="Hexosyltransferase"/>
    <property type="match status" value="1"/>
</dbReference>
<dbReference type="GO" id="GO:0000139">
    <property type="term" value="C:Golgi membrane"/>
    <property type="evidence" value="ECO:0007669"/>
    <property type="project" value="UniProtKB-SubCell"/>
</dbReference>
<evidence type="ECO:0000256" key="12">
    <source>
        <dbReference type="ARBA" id="ARBA00023180"/>
    </source>
</evidence>
<comment type="pathway">
    <text evidence="2">Protein modification; protein glycosylation.</text>
</comment>
<evidence type="ECO:0000256" key="3">
    <source>
        <dbReference type="ARBA" id="ARBA00008661"/>
    </source>
</evidence>
<comment type="subcellular location">
    <subcellularLocation>
        <location evidence="1 13">Golgi apparatus membrane</location>
        <topology evidence="1 13">Single-pass type II membrane protein</topology>
    </subcellularLocation>
</comment>
<evidence type="ECO:0000256" key="10">
    <source>
        <dbReference type="ARBA" id="ARBA00023098"/>
    </source>
</evidence>
<sequence>MNKTCKTFKRPKAIYLLVIFLVSVIFFGYNNYKNSHKRTIIYVPFSHPPFNTTPLYPYHIEERSKCIGRPPFLVLLIPSLPEDVVIRDTIRKTWANESLVPGISINRLFLLGMPSNNQTQMAVEQESSVFHDIIQQDFLDTYNNLTLKTLMGIEWVSRICPQVKYVMKVDSDMFFNPWFLVRHILEPGKPDKLGFFTGLLVKGSRPRRDKGSKWYISKLQYPKSVYPPYCSGTGYVFSGELSPIIYKEAMEINMFPYEDVFIGMCLDRIGVELSKPAGNWFEGEWIQYDRCQFAKLVTVHHYSSEDLLTLWPDFLKAVEQC</sequence>
<dbReference type="EMBL" id="JAACNH010000006">
    <property type="protein sequence ID" value="KAG8441349.1"/>
    <property type="molecule type" value="Genomic_DNA"/>
</dbReference>
<evidence type="ECO:0000256" key="6">
    <source>
        <dbReference type="ARBA" id="ARBA00022692"/>
    </source>
</evidence>
<keyword evidence="8 13" id="KW-1133">Transmembrane helix</keyword>
<dbReference type="InterPro" id="IPR002659">
    <property type="entry name" value="Glyco_trans_31"/>
</dbReference>
<dbReference type="Pfam" id="PF01762">
    <property type="entry name" value="Galactosyl_T"/>
    <property type="match status" value="1"/>
</dbReference>
<keyword evidence="9 13" id="KW-0333">Golgi apparatus</keyword>
<dbReference type="Gene3D" id="3.90.550.50">
    <property type="match status" value="1"/>
</dbReference>
<keyword evidence="5" id="KW-0808">Transferase</keyword>
<reference evidence="14" key="1">
    <citation type="thesis" date="2020" institute="ProQuest LLC" country="789 East Eisenhower Parkway, Ann Arbor, MI, USA">
        <title>Comparative Genomics and Chromosome Evolution.</title>
        <authorList>
            <person name="Mudd A.B."/>
        </authorList>
    </citation>
    <scope>NUCLEOTIDE SEQUENCE</scope>
    <source>
        <strain evidence="14">Female2</strain>
        <tissue evidence="14">Blood</tissue>
    </source>
</reference>
<keyword evidence="15" id="KW-1185">Reference proteome</keyword>
<gene>
    <name evidence="14" type="ORF">GDO86_006907</name>
</gene>
<protein>
    <recommendedName>
        <fullName evidence="13">Hexosyltransferase</fullName>
        <ecNumber evidence="13">2.4.1.-</ecNumber>
    </recommendedName>
</protein>
<dbReference type="AlphaFoldDB" id="A0A8T2J820"/>
<evidence type="ECO:0000313" key="15">
    <source>
        <dbReference type="Proteomes" id="UP000812440"/>
    </source>
</evidence>
<dbReference type="GO" id="GO:0006493">
    <property type="term" value="P:protein O-linked glycosylation"/>
    <property type="evidence" value="ECO:0007669"/>
    <property type="project" value="TreeGrafter"/>
</dbReference>
<dbReference type="EC" id="2.4.1.-" evidence="13"/>
<evidence type="ECO:0000256" key="8">
    <source>
        <dbReference type="ARBA" id="ARBA00022989"/>
    </source>
</evidence>
<evidence type="ECO:0000256" key="7">
    <source>
        <dbReference type="ARBA" id="ARBA00022968"/>
    </source>
</evidence>
<evidence type="ECO:0000256" key="5">
    <source>
        <dbReference type="ARBA" id="ARBA00022679"/>
    </source>
</evidence>
<organism evidence="14 15">
    <name type="scientific">Hymenochirus boettgeri</name>
    <name type="common">Congo dwarf clawed frog</name>
    <dbReference type="NCBI Taxonomy" id="247094"/>
    <lineage>
        <taxon>Eukaryota</taxon>
        <taxon>Metazoa</taxon>
        <taxon>Chordata</taxon>
        <taxon>Craniata</taxon>
        <taxon>Vertebrata</taxon>
        <taxon>Euteleostomi</taxon>
        <taxon>Amphibia</taxon>
        <taxon>Batrachia</taxon>
        <taxon>Anura</taxon>
        <taxon>Pipoidea</taxon>
        <taxon>Pipidae</taxon>
        <taxon>Pipinae</taxon>
        <taxon>Hymenochirus</taxon>
    </lineage>
</organism>
<keyword evidence="7 13" id="KW-0735">Signal-anchor</keyword>
<dbReference type="GO" id="GO:0006629">
    <property type="term" value="P:lipid metabolic process"/>
    <property type="evidence" value="ECO:0007669"/>
    <property type="project" value="UniProtKB-KW"/>
</dbReference>
<keyword evidence="12" id="KW-0325">Glycoprotein</keyword>
<evidence type="ECO:0000256" key="11">
    <source>
        <dbReference type="ARBA" id="ARBA00023136"/>
    </source>
</evidence>
<keyword evidence="11 13" id="KW-0472">Membrane</keyword>
<keyword evidence="4 13" id="KW-0328">Glycosyltransferase</keyword>
<dbReference type="OrthoDB" id="5957813at2759"/>
<evidence type="ECO:0000313" key="14">
    <source>
        <dbReference type="EMBL" id="KAG8441349.1"/>
    </source>
</evidence>
<dbReference type="PANTHER" id="PTHR11214:SF19">
    <property type="entry name" value="BETA-1,3-GALACTOSYLTRANSFERASE 2"/>
    <property type="match status" value="1"/>
</dbReference>
<proteinExistence type="inferred from homology"/>
<name>A0A8T2J820_9PIPI</name>